<organism evidence="1 2">
    <name type="scientific">Microcystis panniformis FACHB-1757</name>
    <dbReference type="NCBI Taxonomy" id="1638788"/>
    <lineage>
        <taxon>Bacteria</taxon>
        <taxon>Bacillati</taxon>
        <taxon>Cyanobacteriota</taxon>
        <taxon>Cyanophyceae</taxon>
        <taxon>Oscillatoriophycideae</taxon>
        <taxon>Chroococcales</taxon>
        <taxon>Microcystaceae</taxon>
        <taxon>Microcystis</taxon>
    </lineage>
</organism>
<evidence type="ECO:0000313" key="2">
    <source>
        <dbReference type="Proteomes" id="UP000068167"/>
    </source>
</evidence>
<gene>
    <name evidence="1" type="ORF">VL20_3957</name>
</gene>
<dbReference type="PATRIC" id="fig|1638788.3.peg.3990"/>
<accession>A0A0K1S4H9</accession>
<evidence type="ECO:0000313" key="1">
    <source>
        <dbReference type="EMBL" id="AKV68908.1"/>
    </source>
</evidence>
<protein>
    <submittedName>
        <fullName evidence="1">Uncharacterized protein</fullName>
    </submittedName>
</protein>
<dbReference type="KEGG" id="mpk:VL20_3957"/>
<dbReference type="AlphaFoldDB" id="A0A0K1S4H9"/>
<sequence length="43" mass="5046">MPKSCDAINPEGVDSGLIRAAIRHWWRFQDRSRLDFASDQSRR</sequence>
<keyword evidence="2" id="KW-1185">Reference proteome</keyword>
<dbReference type="Proteomes" id="UP000068167">
    <property type="component" value="Chromosome"/>
</dbReference>
<name>A0A0K1S4H9_9CHRO</name>
<proteinExistence type="predicted"/>
<reference evidence="1 2" key="1">
    <citation type="journal article" date="2016" name="Stand. Genomic Sci.">
        <title>Complete genome sequence and genomic characterization of Microcystis panniformis FACHB 1757 by third-generation sequencing.</title>
        <authorList>
            <person name="Zhang J.Y."/>
            <person name="Guan R."/>
            <person name="Zhang H.J."/>
            <person name="Li H."/>
            <person name="Xiao P."/>
            <person name="Yu G.L."/>
            <person name="Du L."/>
            <person name="Cao D.M."/>
            <person name="Zhu B.C."/>
            <person name="Li R.H."/>
            <person name="Lu Z.H."/>
        </authorList>
    </citation>
    <scope>NUCLEOTIDE SEQUENCE [LARGE SCALE GENOMIC DNA]</scope>
    <source>
        <strain evidence="1 2">FACHB-1757</strain>
    </source>
</reference>
<dbReference type="EMBL" id="CP011339">
    <property type="protein sequence ID" value="AKV68908.1"/>
    <property type="molecule type" value="Genomic_DNA"/>
</dbReference>